<evidence type="ECO:0000313" key="3">
    <source>
        <dbReference type="Proteomes" id="UP001187192"/>
    </source>
</evidence>
<proteinExistence type="predicted"/>
<dbReference type="AlphaFoldDB" id="A0AA87ZKC9"/>
<dbReference type="Proteomes" id="UP001187192">
    <property type="component" value="Unassembled WGS sequence"/>
</dbReference>
<organism evidence="2 3">
    <name type="scientific">Ficus carica</name>
    <name type="common">Common fig</name>
    <dbReference type="NCBI Taxonomy" id="3494"/>
    <lineage>
        <taxon>Eukaryota</taxon>
        <taxon>Viridiplantae</taxon>
        <taxon>Streptophyta</taxon>
        <taxon>Embryophyta</taxon>
        <taxon>Tracheophyta</taxon>
        <taxon>Spermatophyta</taxon>
        <taxon>Magnoliopsida</taxon>
        <taxon>eudicotyledons</taxon>
        <taxon>Gunneridae</taxon>
        <taxon>Pentapetalae</taxon>
        <taxon>rosids</taxon>
        <taxon>fabids</taxon>
        <taxon>Rosales</taxon>
        <taxon>Moraceae</taxon>
        <taxon>Ficeae</taxon>
        <taxon>Ficus</taxon>
    </lineage>
</organism>
<evidence type="ECO:0000313" key="2">
    <source>
        <dbReference type="EMBL" id="GMN38654.1"/>
    </source>
</evidence>
<gene>
    <name evidence="2" type="ORF">TIFTF001_007888</name>
</gene>
<dbReference type="InterPro" id="IPR022617">
    <property type="entry name" value="Rad60/SUMO-like_dom"/>
</dbReference>
<dbReference type="PANTHER" id="PTHR47813">
    <property type="entry name" value="UBIQUITIN-LIKE SUPERFAMILY PROTEIN"/>
    <property type="match status" value="1"/>
</dbReference>
<feature type="domain" description="Rad60/SUMO-like" evidence="1">
    <location>
        <begin position="138"/>
        <end position="205"/>
    </location>
</feature>
<comment type="caution">
    <text evidence="2">The sequence shown here is derived from an EMBL/GenBank/DDBJ whole genome shotgun (WGS) entry which is preliminary data.</text>
</comment>
<dbReference type="CDD" id="cd01763">
    <property type="entry name" value="Ubl_SUMO_like"/>
    <property type="match status" value="1"/>
</dbReference>
<sequence length="209" mass="23658">MLDISLKLNSCPSVMSIADDEWDVFPESSPKRRKVEKVGKNGKTIHVLDCEEEEKENEDWLPPPPKFSRPAGVLAENSTIKELRLMKQELLSCAQSAEDILRDIEESAKGEVGKSLQPSLDAIADQPSRPHNERAKIVISVQDKDGLKQFRIYMDDKFERLFKLYADKVKLDQRSLVFCFDGEKIGPEATPNALEMEDSDIIEVHVKSS</sequence>
<accession>A0AA87ZKC9</accession>
<dbReference type="InterPro" id="IPR029071">
    <property type="entry name" value="Ubiquitin-like_domsf"/>
</dbReference>
<reference evidence="2" key="1">
    <citation type="submission" date="2023-07" db="EMBL/GenBank/DDBJ databases">
        <title>draft genome sequence of fig (Ficus carica).</title>
        <authorList>
            <person name="Takahashi T."/>
            <person name="Nishimura K."/>
        </authorList>
    </citation>
    <scope>NUCLEOTIDE SEQUENCE</scope>
</reference>
<name>A0AA87ZKC9_FICCA</name>
<protein>
    <recommendedName>
        <fullName evidence="1">Rad60/SUMO-like domain-containing protein</fullName>
    </recommendedName>
</protein>
<dbReference type="PANTHER" id="PTHR47813:SF2">
    <property type="entry name" value="UBIQUITIN-LIKE SUPERFAMILY PROTEIN"/>
    <property type="match status" value="1"/>
</dbReference>
<dbReference type="Gene3D" id="3.10.20.90">
    <property type="entry name" value="Phosphatidylinositol 3-kinase Catalytic Subunit, Chain A, domain 1"/>
    <property type="match status" value="1"/>
</dbReference>
<dbReference type="Gramene" id="FCD_00021421-RA">
    <property type="protein sequence ID" value="FCD_00021421-RA:cds"/>
    <property type="gene ID" value="FCD_00021421"/>
</dbReference>
<dbReference type="EMBL" id="BTGU01000008">
    <property type="protein sequence ID" value="GMN38654.1"/>
    <property type="molecule type" value="Genomic_DNA"/>
</dbReference>
<dbReference type="Pfam" id="PF11976">
    <property type="entry name" value="Rad60-SLD"/>
    <property type="match status" value="1"/>
</dbReference>
<keyword evidence="3" id="KW-1185">Reference proteome</keyword>
<dbReference type="SUPFAM" id="SSF54236">
    <property type="entry name" value="Ubiquitin-like"/>
    <property type="match status" value="1"/>
</dbReference>
<evidence type="ECO:0000259" key="1">
    <source>
        <dbReference type="Pfam" id="PF11976"/>
    </source>
</evidence>